<reference evidence="1 2" key="1">
    <citation type="submission" date="2016-10" db="EMBL/GenBank/DDBJ databases">
        <authorList>
            <person name="de Groot N.N."/>
        </authorList>
    </citation>
    <scope>NUCLEOTIDE SEQUENCE [LARGE SCALE GENOMIC DNA]</scope>
    <source>
        <strain evidence="1 2">Nm13</strain>
    </source>
</reference>
<proteinExistence type="predicted"/>
<evidence type="ECO:0000313" key="2">
    <source>
        <dbReference type="Proteomes" id="UP000236753"/>
    </source>
</evidence>
<dbReference type="AlphaFoldDB" id="A0A1H5URR3"/>
<name>A0A1H5URR3_9PROT</name>
<dbReference type="EMBL" id="FNUX01000009">
    <property type="protein sequence ID" value="SEF77775.1"/>
    <property type="molecule type" value="Genomic_DNA"/>
</dbReference>
<evidence type="ECO:0000313" key="1">
    <source>
        <dbReference type="EMBL" id="SEF77775.1"/>
    </source>
</evidence>
<dbReference type="Proteomes" id="UP000236753">
    <property type="component" value="Unassembled WGS sequence"/>
</dbReference>
<accession>A0A1H5URR3</accession>
<protein>
    <submittedName>
        <fullName evidence="1">Uncharacterized protein</fullName>
    </submittedName>
</protein>
<gene>
    <name evidence="1" type="ORF">SAMN05216334_10915</name>
</gene>
<organism evidence="1 2">
    <name type="scientific">Nitrosomonas ureae</name>
    <dbReference type="NCBI Taxonomy" id="44577"/>
    <lineage>
        <taxon>Bacteria</taxon>
        <taxon>Pseudomonadati</taxon>
        <taxon>Pseudomonadota</taxon>
        <taxon>Betaproteobacteria</taxon>
        <taxon>Nitrosomonadales</taxon>
        <taxon>Nitrosomonadaceae</taxon>
        <taxon>Nitrosomonas</taxon>
    </lineage>
</organism>
<sequence length="36" mass="4097">MNPDGTLMGYEVKIKPEGKNELQLNTYGKILKTEQD</sequence>